<protein>
    <submittedName>
        <fullName evidence="8">NHLP family bacteriocin export ABC transporter peptidase/permease/ATPase</fullName>
    </submittedName>
</protein>
<evidence type="ECO:0000256" key="1">
    <source>
        <dbReference type="ARBA" id="ARBA00004651"/>
    </source>
</evidence>
<feature type="transmembrane region" description="Helical" evidence="5">
    <location>
        <begin position="169"/>
        <end position="192"/>
    </location>
</feature>
<dbReference type="InterPro" id="IPR011527">
    <property type="entry name" value="ABC1_TM_dom"/>
</dbReference>
<feature type="transmembrane region" description="Helical" evidence="5">
    <location>
        <begin position="212"/>
        <end position="231"/>
    </location>
</feature>
<feature type="domain" description="Peptidase C39" evidence="7">
    <location>
        <begin position="23"/>
        <end position="142"/>
    </location>
</feature>
<dbReference type="PROSITE" id="PS50929">
    <property type="entry name" value="ABC_TM1F"/>
    <property type="match status" value="1"/>
</dbReference>
<evidence type="ECO:0000256" key="4">
    <source>
        <dbReference type="ARBA" id="ARBA00023136"/>
    </source>
</evidence>
<dbReference type="GO" id="GO:0008233">
    <property type="term" value="F:peptidase activity"/>
    <property type="evidence" value="ECO:0007669"/>
    <property type="project" value="InterPro"/>
</dbReference>
<evidence type="ECO:0000256" key="2">
    <source>
        <dbReference type="ARBA" id="ARBA00022692"/>
    </source>
</evidence>
<evidence type="ECO:0000313" key="8">
    <source>
        <dbReference type="EMBL" id="MBM3275199.1"/>
    </source>
</evidence>
<keyword evidence="4 5" id="KW-0472">Membrane</keyword>
<feature type="domain" description="ABC transmembrane type-1" evidence="6">
    <location>
        <begin position="176"/>
        <end position="271"/>
    </location>
</feature>
<dbReference type="PROSITE" id="PS50990">
    <property type="entry name" value="PEPTIDASE_C39"/>
    <property type="match status" value="1"/>
</dbReference>
<dbReference type="InterPro" id="IPR005074">
    <property type="entry name" value="Peptidase_C39"/>
</dbReference>
<accession>A0A937X3D1</accession>
<dbReference type="Gene3D" id="1.20.1560.10">
    <property type="entry name" value="ABC transporter type 1, transmembrane domain"/>
    <property type="match status" value="1"/>
</dbReference>
<dbReference type="EMBL" id="VGJX01000483">
    <property type="protein sequence ID" value="MBM3275199.1"/>
    <property type="molecule type" value="Genomic_DNA"/>
</dbReference>
<reference evidence="8 9" key="1">
    <citation type="submission" date="2019-03" db="EMBL/GenBank/DDBJ databases">
        <title>Lake Tanganyika Metagenome-Assembled Genomes (MAGs).</title>
        <authorList>
            <person name="Tran P."/>
        </authorList>
    </citation>
    <scope>NUCLEOTIDE SEQUENCE [LARGE SCALE GENOMIC DNA]</scope>
    <source>
        <strain evidence="8">K_DeepCast_65m_m2_236</strain>
    </source>
</reference>
<dbReference type="GO" id="GO:0140359">
    <property type="term" value="F:ABC-type transporter activity"/>
    <property type="evidence" value="ECO:0007669"/>
    <property type="project" value="InterPro"/>
</dbReference>
<dbReference type="GO" id="GO:0005524">
    <property type="term" value="F:ATP binding"/>
    <property type="evidence" value="ECO:0007669"/>
    <property type="project" value="InterPro"/>
</dbReference>
<evidence type="ECO:0000259" key="6">
    <source>
        <dbReference type="PROSITE" id="PS50929"/>
    </source>
</evidence>
<gene>
    <name evidence="8" type="ORF">FJZ00_08590</name>
</gene>
<organism evidence="8 9">
    <name type="scientific">Candidatus Tanganyikabacteria bacterium</name>
    <dbReference type="NCBI Taxonomy" id="2961651"/>
    <lineage>
        <taxon>Bacteria</taxon>
        <taxon>Bacillati</taxon>
        <taxon>Candidatus Sericytochromatia</taxon>
        <taxon>Candidatus Tanganyikabacteria</taxon>
    </lineage>
</organism>
<keyword evidence="3 5" id="KW-1133">Transmembrane helix</keyword>
<dbReference type="SUPFAM" id="SSF90123">
    <property type="entry name" value="ABC transporter transmembrane region"/>
    <property type="match status" value="1"/>
</dbReference>
<dbReference type="GO" id="GO:0006508">
    <property type="term" value="P:proteolysis"/>
    <property type="evidence" value="ECO:0007669"/>
    <property type="project" value="InterPro"/>
</dbReference>
<dbReference type="AlphaFoldDB" id="A0A937X3D1"/>
<keyword evidence="2 5" id="KW-0812">Transmembrane</keyword>
<dbReference type="Pfam" id="PF03412">
    <property type="entry name" value="Peptidase_C39"/>
    <property type="match status" value="1"/>
</dbReference>
<dbReference type="Proteomes" id="UP000703893">
    <property type="component" value="Unassembled WGS sequence"/>
</dbReference>
<comment type="subcellular location">
    <subcellularLocation>
        <location evidence="1">Cell membrane</location>
        <topology evidence="1">Multi-pass membrane protein</topology>
    </subcellularLocation>
</comment>
<evidence type="ECO:0000256" key="5">
    <source>
        <dbReference type="SAM" id="Phobius"/>
    </source>
</evidence>
<evidence type="ECO:0000313" key="9">
    <source>
        <dbReference type="Proteomes" id="UP000703893"/>
    </source>
</evidence>
<sequence length="271" mass="29436">MATAKAEWQARPAPRARTPTVLQMEAVECGAAAPGIVLAHFGRFVPLADLRRACGVSRDGSKASNILKAARAYGLQAEGYKKELSDLAGIPPPYIVFWHFDHFLVVEGFARDRVFLNDPETGPRVCSLTEFDENFTGVVLRFVPGEPFSRGGERPGVRAMIQSRLGASAAALGYCIAAGLIAVPLSLAAPLLSQVFVDQVLVNQVRDFMTPLLLGMLVAGLLQVFLSGVQLQFLRRLRTKLAVVGAGRFLWHCLRLPVSYYAQRSPAEVST</sequence>
<feature type="non-terminal residue" evidence="8">
    <location>
        <position position="271"/>
    </location>
</feature>
<proteinExistence type="predicted"/>
<dbReference type="InterPro" id="IPR036640">
    <property type="entry name" value="ABC1_TM_sf"/>
</dbReference>
<dbReference type="GO" id="GO:0005886">
    <property type="term" value="C:plasma membrane"/>
    <property type="evidence" value="ECO:0007669"/>
    <property type="project" value="UniProtKB-SubCell"/>
</dbReference>
<name>A0A937X3D1_9BACT</name>
<dbReference type="Gene3D" id="3.90.70.10">
    <property type="entry name" value="Cysteine proteinases"/>
    <property type="match status" value="1"/>
</dbReference>
<comment type="caution">
    <text evidence="8">The sequence shown here is derived from an EMBL/GenBank/DDBJ whole genome shotgun (WGS) entry which is preliminary data.</text>
</comment>
<evidence type="ECO:0000259" key="7">
    <source>
        <dbReference type="PROSITE" id="PS50990"/>
    </source>
</evidence>
<evidence type="ECO:0000256" key="3">
    <source>
        <dbReference type="ARBA" id="ARBA00022989"/>
    </source>
</evidence>